<dbReference type="Gene3D" id="3.90.1600.10">
    <property type="entry name" value="Palm domain of DNA polymerase"/>
    <property type="match status" value="1"/>
</dbReference>
<keyword evidence="16" id="KW-1185">Reference proteome</keyword>
<dbReference type="InterPro" id="IPR006133">
    <property type="entry name" value="DNA-dir_DNA_pol_B_exonuc"/>
</dbReference>
<dbReference type="GO" id="GO:0006261">
    <property type="term" value="P:DNA-templated DNA replication"/>
    <property type="evidence" value="ECO:0007669"/>
    <property type="project" value="TreeGrafter"/>
</dbReference>
<keyword evidence="7 11" id="KW-0239">DNA-directed DNA polymerase</keyword>
<dbReference type="PROSITE" id="PS00116">
    <property type="entry name" value="DNA_POLYMERASE_B"/>
    <property type="match status" value="1"/>
</dbReference>
<comment type="catalytic activity">
    <reaction evidence="10 11">
        <text>DNA(n) + a 2'-deoxyribonucleoside 5'-triphosphate = DNA(n+1) + diphosphate</text>
        <dbReference type="Rhea" id="RHEA:22508"/>
        <dbReference type="Rhea" id="RHEA-COMP:17339"/>
        <dbReference type="Rhea" id="RHEA-COMP:17340"/>
        <dbReference type="ChEBI" id="CHEBI:33019"/>
        <dbReference type="ChEBI" id="CHEBI:61560"/>
        <dbReference type="ChEBI" id="CHEBI:173112"/>
        <dbReference type="EC" id="2.7.7.7"/>
    </reaction>
</comment>
<dbReference type="InterPro" id="IPR023211">
    <property type="entry name" value="DNA_pol_palm_dom_sf"/>
</dbReference>
<dbReference type="InterPro" id="IPR043502">
    <property type="entry name" value="DNA/RNA_pol_sf"/>
</dbReference>
<comment type="subcellular location">
    <subcellularLocation>
        <location evidence="1">Host nucleus</location>
    </subcellularLocation>
</comment>
<dbReference type="KEGG" id="vg:921120"/>
<feature type="compositionally biased region" description="Gly residues" evidence="12">
    <location>
        <begin position="697"/>
        <end position="708"/>
    </location>
</feature>
<dbReference type="GO" id="GO:0000166">
    <property type="term" value="F:nucleotide binding"/>
    <property type="evidence" value="ECO:0007669"/>
    <property type="project" value="InterPro"/>
</dbReference>
<keyword evidence="9 11" id="KW-0238">DNA-binding</keyword>
<dbReference type="PANTHER" id="PTHR10322">
    <property type="entry name" value="DNA POLYMERASE CATALYTIC SUBUNIT"/>
    <property type="match status" value="1"/>
</dbReference>
<feature type="domain" description="DNA-directed DNA polymerase family B multifunctional" evidence="13">
    <location>
        <begin position="547"/>
        <end position="645"/>
    </location>
</feature>
<proteinExistence type="inferred from homology"/>
<evidence type="ECO:0000256" key="6">
    <source>
        <dbReference type="ARBA" id="ARBA00022705"/>
    </source>
</evidence>
<evidence type="ECO:0000256" key="10">
    <source>
        <dbReference type="ARBA" id="ARBA00049244"/>
    </source>
</evidence>
<name>Q77LA0_TUHV1</name>
<dbReference type="PRINTS" id="PR00106">
    <property type="entry name" value="DNAPOLB"/>
</dbReference>
<feature type="domain" description="DNA-directed DNA polymerase family B exonuclease" evidence="14">
    <location>
        <begin position="242"/>
        <end position="483"/>
    </location>
</feature>
<feature type="region of interest" description="Disordered" evidence="12">
    <location>
        <begin position="1149"/>
        <end position="1171"/>
    </location>
</feature>
<keyword evidence="4 11" id="KW-0808">Transferase</keyword>
<evidence type="ECO:0000256" key="4">
    <source>
        <dbReference type="ARBA" id="ARBA00022679"/>
    </source>
</evidence>
<feature type="compositionally biased region" description="Low complexity" evidence="12">
    <location>
        <begin position="663"/>
        <end position="674"/>
    </location>
</feature>
<dbReference type="Gene3D" id="1.10.287.690">
    <property type="entry name" value="Helix hairpin bin"/>
    <property type="match status" value="1"/>
</dbReference>
<dbReference type="GO" id="GO:0042025">
    <property type="term" value="C:host cell nucleus"/>
    <property type="evidence" value="ECO:0007669"/>
    <property type="project" value="UniProtKB-SubCell"/>
</dbReference>
<dbReference type="PANTHER" id="PTHR10322:SF23">
    <property type="entry name" value="DNA POLYMERASE DELTA CATALYTIC SUBUNIT"/>
    <property type="match status" value="1"/>
</dbReference>
<dbReference type="EMBL" id="AF281817">
    <property type="protein sequence ID" value="AAK57103.1"/>
    <property type="molecule type" value="Genomic_DNA"/>
</dbReference>
<feature type="domain" description="DNA-directed DNA polymerase family B multifunctional" evidence="13">
    <location>
        <begin position="746"/>
        <end position="1115"/>
    </location>
</feature>
<dbReference type="InterPro" id="IPR050240">
    <property type="entry name" value="DNA_pol_type-B"/>
</dbReference>
<organism evidence="15 16">
    <name type="scientific">Tupaiid herpesvirus 1 (strain 1)</name>
    <name type="common">TuHV-1</name>
    <name type="synonym">Herpesvirus tupaia (strain 1)</name>
    <dbReference type="NCBI Taxonomy" id="10397"/>
    <lineage>
        <taxon>Viruses</taxon>
        <taxon>Duplodnaviria</taxon>
        <taxon>Heunggongvirae</taxon>
        <taxon>Peploviricota</taxon>
        <taxon>Herviviricetes</taxon>
        <taxon>Herpesvirales</taxon>
        <taxon>Orthoherpesviridae</taxon>
        <taxon>Betaherpesvirinae</taxon>
        <taxon>Quwivirus</taxon>
        <taxon>Quwivirus tupaiidbeta1</taxon>
    </lineage>
</organism>
<dbReference type="Pfam" id="PF03104">
    <property type="entry name" value="DNA_pol_B_exo1"/>
    <property type="match status" value="1"/>
</dbReference>
<reference evidence="15 16" key="1">
    <citation type="journal article" date="2001" name="J. Virol.">
        <title>Analysis and characterization of the complete genome of tupaia (tree shrew) herpesvirus.</title>
        <authorList>
            <person name="Bahr U."/>
            <person name="Darai G."/>
        </authorList>
    </citation>
    <scope>NUCLEOTIDE SEQUENCE [LARGE SCALE GENOMIC DNA]</scope>
    <source>
        <strain evidence="15">2</strain>
    </source>
</reference>
<feature type="compositionally biased region" description="Pro residues" evidence="12">
    <location>
        <begin position="649"/>
        <end position="662"/>
    </location>
</feature>
<dbReference type="InterPro" id="IPR017964">
    <property type="entry name" value="DNA-dir_DNA_pol_B_CS"/>
</dbReference>
<dbReference type="Gene3D" id="1.10.132.60">
    <property type="entry name" value="DNA polymerase family B, C-terminal domain"/>
    <property type="match status" value="1"/>
</dbReference>
<evidence type="ECO:0000256" key="5">
    <source>
        <dbReference type="ARBA" id="ARBA00022695"/>
    </source>
</evidence>
<evidence type="ECO:0000313" key="15">
    <source>
        <dbReference type="EMBL" id="AAK57103.1"/>
    </source>
</evidence>
<dbReference type="InterPro" id="IPR006134">
    <property type="entry name" value="DNA-dir_DNA_pol_B_multi_dom"/>
</dbReference>
<dbReference type="Pfam" id="PF00136">
    <property type="entry name" value="DNA_pol_B"/>
    <property type="match status" value="2"/>
</dbReference>
<dbReference type="SUPFAM" id="SSF56672">
    <property type="entry name" value="DNA/RNA polymerases"/>
    <property type="match status" value="1"/>
</dbReference>
<dbReference type="GO" id="GO:0003887">
    <property type="term" value="F:DNA-directed DNA polymerase activity"/>
    <property type="evidence" value="ECO:0007669"/>
    <property type="project" value="UniProtKB-KW"/>
</dbReference>
<dbReference type="SUPFAM" id="SSF53098">
    <property type="entry name" value="Ribonuclease H-like"/>
    <property type="match status" value="1"/>
</dbReference>
<dbReference type="GeneID" id="921120"/>
<keyword evidence="3" id="KW-1048">Host nucleus</keyword>
<evidence type="ECO:0000256" key="8">
    <source>
        <dbReference type="ARBA" id="ARBA00023109"/>
    </source>
</evidence>
<keyword evidence="6 11" id="KW-0235">DNA replication</keyword>
<evidence type="ECO:0000256" key="11">
    <source>
        <dbReference type="RuleBase" id="RU000442"/>
    </source>
</evidence>
<sequence>MSTVTFFNPYLCGPRKPRAPSAGEGGAEGAAAARARAASAPFLQIVPRGCLYDGERGLLKHNCALAPRMFFRDRPYVLSKDLVWPTLPPPAVPASTTERAPRAPAPSADLLFHMYDQAETVVSADSKELIHPGYRHRITPCGVVLRLFGRTADGASLCVNVFGQDAYFYCRYGDAQSLHDRLYRLSDTLELAPVFHVRVRRVQRCSIYGYGTRPFADLYLVACGNWHVLKKMGQCLLDEGVEVFEVGVSPLTRFLLDKKIPSFGWCRLRRWHARPAHGRLSTAELEVDCEVADVRGVDDVAWPLYRCLSFDIECLSGGGAFPVAENLDDVVIQISCVCYPVGGTEEQRAAFPVAERHLFTLGPCAPIPGVLVYEFPSEFELLCGFFTFFGRYAPEFVTGYNINNFDWRYLLTRAERVYRWPVAEYTRLRFGGRFCAYVPGGGGRQPGFRTAQTKVLITGTVVLDLYPVCMAKVSAPDYKLNTVCELYLGRQKEDLSYKELPRAFLSGDAGRARVGRYCVQDAVLVKELFEKLNYHYEAAAVARLARISLRKVIFEGQQIRIYTCLLEEAAARQMVVPTFRSGAQRGAAPGAGGGGGEETTYQGATVFEPTVGYHHAPVAVFDFASLYPSIIMAHNLCYSTWLRDDPGTPARPPETPARPPETPAAGPSGAAHAGGVPGATFRTPFRTPAGVPAAAAGGAGAGPPGGGAVSSASVGGRAAVSPSETPAEREPEPAPEDVFVVHVGQGVSYRFVRENVRASILSELLRRWLAQRRAVREAMRECEDETRRLLLDKEQLALKVTCNAFYGFTGFSQGMLPCLPVAASITTIGRDMLSRTSAYIEAHFAEPAFLARFFEPGDLPRADEPPPTVRVIYGDTDSVFVRFGGVRAGAIVARGEDLAAAVTEALFTEPVKLEFEKLFVALMMICKKRYIGRVFGSDALVMKGVDLVRKTACRFVKTVVRDVVELVFRDAAVAEAATRMSELTLEEMRRVGVPAGFHVLLQRLARARDDLFSGRVETAALVLSSVLSQDVSRYKQLNLPHLAVIRRLAARSEELPSVGDRVSYVLTAGPPDGRANAPNYELAEDPDYVAAHRVPIHAAKYFEQVVKAVTNTLYPVFPRGVVRRDRFLADLVPKRVYLGDEFKRHARPVEEEVCESERGGSGLLSSLDSSR</sequence>
<dbReference type="Gene3D" id="3.30.420.10">
    <property type="entry name" value="Ribonuclease H-like superfamily/Ribonuclease H"/>
    <property type="match status" value="1"/>
</dbReference>
<dbReference type="Gene3D" id="3.30.342.10">
    <property type="entry name" value="DNA Polymerase, chain B, domain 1"/>
    <property type="match status" value="1"/>
</dbReference>
<evidence type="ECO:0000256" key="12">
    <source>
        <dbReference type="SAM" id="MobiDB-lite"/>
    </source>
</evidence>
<dbReference type="InterPro" id="IPR042087">
    <property type="entry name" value="DNA_pol_B_thumb"/>
</dbReference>
<dbReference type="Proteomes" id="UP000137095">
    <property type="component" value="Segment"/>
</dbReference>
<evidence type="ECO:0000256" key="3">
    <source>
        <dbReference type="ARBA" id="ARBA00022562"/>
    </source>
</evidence>
<dbReference type="InterPro" id="IPR012337">
    <property type="entry name" value="RNaseH-like_sf"/>
</dbReference>
<feature type="compositionally biased region" description="Basic and acidic residues" evidence="12">
    <location>
        <begin position="1149"/>
        <end position="1158"/>
    </location>
</feature>
<dbReference type="InterPro" id="IPR036397">
    <property type="entry name" value="RNaseH_sf"/>
</dbReference>
<dbReference type="SMR" id="Q77LA0"/>
<keyword evidence="5 11" id="KW-0548">Nucleotidyltransferase</keyword>
<dbReference type="RefSeq" id="NP_116408.1">
    <property type="nucleotide sequence ID" value="NC_002794.1"/>
</dbReference>
<dbReference type="EC" id="2.7.7.7" evidence="11"/>
<dbReference type="GO" id="GO:0003677">
    <property type="term" value="F:DNA binding"/>
    <property type="evidence" value="ECO:0007669"/>
    <property type="project" value="UniProtKB-KW"/>
</dbReference>
<organismHost>
    <name type="scientific">Tupaia belangeri</name>
    <name type="common">Common tree shrew</name>
    <name type="synonym">Tupaia glis belangeri</name>
    <dbReference type="NCBI Taxonomy" id="37347"/>
</organismHost>
<accession>Q77LA0</accession>
<evidence type="ECO:0000259" key="14">
    <source>
        <dbReference type="Pfam" id="PF03104"/>
    </source>
</evidence>
<evidence type="ECO:0000256" key="2">
    <source>
        <dbReference type="ARBA" id="ARBA00005755"/>
    </source>
</evidence>
<dbReference type="GO" id="GO:0039693">
    <property type="term" value="P:viral DNA genome replication"/>
    <property type="evidence" value="ECO:0007669"/>
    <property type="project" value="UniProtKB-KW"/>
</dbReference>
<evidence type="ECO:0000256" key="9">
    <source>
        <dbReference type="ARBA" id="ARBA00023125"/>
    </source>
</evidence>
<protein>
    <recommendedName>
        <fullName evidence="11">DNA polymerase</fullName>
        <ecNumber evidence="11">2.7.7.7</ecNumber>
    </recommendedName>
</protein>
<evidence type="ECO:0000313" key="16">
    <source>
        <dbReference type="Proteomes" id="UP000137095"/>
    </source>
</evidence>
<dbReference type="SMART" id="SM00486">
    <property type="entry name" value="POLBc"/>
    <property type="match status" value="1"/>
</dbReference>
<keyword evidence="8" id="KW-1194">Viral DNA replication</keyword>
<evidence type="ECO:0000256" key="1">
    <source>
        <dbReference type="ARBA" id="ARBA00004147"/>
    </source>
</evidence>
<feature type="compositionally biased region" description="Low complexity" evidence="12">
    <location>
        <begin position="709"/>
        <end position="725"/>
    </location>
</feature>
<evidence type="ECO:0000256" key="7">
    <source>
        <dbReference type="ARBA" id="ARBA00022932"/>
    </source>
</evidence>
<evidence type="ECO:0000259" key="13">
    <source>
        <dbReference type="Pfam" id="PF00136"/>
    </source>
</evidence>
<feature type="region of interest" description="Disordered" evidence="12">
    <location>
        <begin position="647"/>
        <end position="735"/>
    </location>
</feature>
<comment type="similarity">
    <text evidence="2 11">Belongs to the DNA polymerase type-B family.</text>
</comment>
<dbReference type="InterPro" id="IPR006172">
    <property type="entry name" value="DNA-dir_DNA_pol_B"/>
</dbReference>